<dbReference type="InterPro" id="IPR003593">
    <property type="entry name" value="AAA+_ATPase"/>
</dbReference>
<dbReference type="Pfam" id="PF00005">
    <property type="entry name" value="ABC_tran"/>
    <property type="match status" value="2"/>
</dbReference>
<dbReference type="InterPro" id="IPR027417">
    <property type="entry name" value="P-loop_NTPase"/>
</dbReference>
<gene>
    <name evidence="17" type="ORF">GCM10009789_38310</name>
</gene>
<evidence type="ECO:0000256" key="8">
    <source>
        <dbReference type="ARBA" id="ARBA00022967"/>
    </source>
</evidence>
<evidence type="ECO:0000256" key="11">
    <source>
        <dbReference type="ARBA" id="ARBA00023136"/>
    </source>
</evidence>
<evidence type="ECO:0000256" key="13">
    <source>
        <dbReference type="ARBA" id="ARBA00039098"/>
    </source>
</evidence>
<evidence type="ECO:0000256" key="1">
    <source>
        <dbReference type="ARBA" id="ARBA00004202"/>
    </source>
</evidence>
<feature type="domain" description="ABC transporter" evidence="16">
    <location>
        <begin position="322"/>
        <end position="561"/>
    </location>
</feature>
<comment type="catalytic activity">
    <reaction evidence="15">
        <text>Ni(2+)(out) + ATP + H2O = Ni(2+)(in) + ADP + phosphate + H(+)</text>
        <dbReference type="Rhea" id="RHEA:15557"/>
        <dbReference type="ChEBI" id="CHEBI:15377"/>
        <dbReference type="ChEBI" id="CHEBI:15378"/>
        <dbReference type="ChEBI" id="CHEBI:30616"/>
        <dbReference type="ChEBI" id="CHEBI:43474"/>
        <dbReference type="ChEBI" id="CHEBI:49786"/>
        <dbReference type="ChEBI" id="CHEBI:456216"/>
        <dbReference type="EC" id="7.2.2.11"/>
    </reaction>
    <physiologicalReaction direction="left-to-right" evidence="15">
        <dbReference type="Rhea" id="RHEA:15558"/>
    </physiologicalReaction>
</comment>
<organism evidence="17 18">
    <name type="scientific">Kribbella sancticallisti</name>
    <dbReference type="NCBI Taxonomy" id="460087"/>
    <lineage>
        <taxon>Bacteria</taxon>
        <taxon>Bacillati</taxon>
        <taxon>Actinomycetota</taxon>
        <taxon>Actinomycetes</taxon>
        <taxon>Propionibacteriales</taxon>
        <taxon>Kribbellaceae</taxon>
        <taxon>Kribbella</taxon>
    </lineage>
</organism>
<evidence type="ECO:0000259" key="16">
    <source>
        <dbReference type="PROSITE" id="PS50893"/>
    </source>
</evidence>
<sequence length="566" mass="59430">MTLTVRDLSVSYSGLSAVDQVSLEVADGEIVALVGESGCGKTSLARALLGLLPAAAEVTGSALLGETELAGRADWGGVRGKRIAIVPQGAMSGLSPVHRIGAQLAEMITLHGGAAAPDALLDRVGLSPSMLRSYPHELSGGQRQRVAIALTLAGAPDLLVADEPTTGLDAITQRQVLELLASLQISMLVVSHDLAGLMPYADKVAVMYAGRLAEIRPTATVRRENVHPYTAGLLTATPAADRAVPWGSIPGSAPTLARMPEGCRFAPRCPLAVPRCREETPALRPYGEALVACHRYTEPDQPIYPVVPRAQGTSATQVARLTGVRHLYRSRARKVEALRGVDLDIAAGEIVGLVGESGSGKSTLARIILGLIRPTAGRVEISGQHLTATRGKGLRKLQHRIGFVHQDPYDALHPGMRVASIVAEPLVVAGVPRAARAERVISALAAAGLPDDLLPRFPGQLSGGQRQRVSIARALVCDPVLLIADEATSMLDVSTRAGIATTLRSVATDRGLAVLFVTHDLGEAVQSCDRIVVLRAGVVVEHGASAELCRAPEHPYTAELLQAAHY</sequence>
<evidence type="ECO:0000313" key="18">
    <source>
        <dbReference type="Proteomes" id="UP001500393"/>
    </source>
</evidence>
<dbReference type="Proteomes" id="UP001500393">
    <property type="component" value="Unassembled WGS sequence"/>
</dbReference>
<name>A0ABN2DMN1_9ACTN</name>
<evidence type="ECO:0000256" key="4">
    <source>
        <dbReference type="ARBA" id="ARBA00022475"/>
    </source>
</evidence>
<dbReference type="CDD" id="cd03257">
    <property type="entry name" value="ABC_NikE_OppD_transporters"/>
    <property type="match status" value="2"/>
</dbReference>
<dbReference type="SUPFAM" id="SSF52540">
    <property type="entry name" value="P-loop containing nucleoside triphosphate hydrolases"/>
    <property type="match status" value="2"/>
</dbReference>
<keyword evidence="3" id="KW-0813">Transport</keyword>
<proteinExistence type="inferred from homology"/>
<accession>A0ABN2DMN1</accession>
<comment type="subcellular location">
    <subcellularLocation>
        <location evidence="1">Cell membrane</location>
        <topology evidence="1">Peripheral membrane protein</topology>
    </subcellularLocation>
</comment>
<evidence type="ECO:0000256" key="7">
    <source>
        <dbReference type="ARBA" id="ARBA00022840"/>
    </source>
</evidence>
<keyword evidence="5" id="KW-0533">Nickel</keyword>
<dbReference type="NCBIfam" id="TIGR01727">
    <property type="entry name" value="oligo_HPY"/>
    <property type="match status" value="1"/>
</dbReference>
<evidence type="ECO:0000256" key="14">
    <source>
        <dbReference type="ARBA" id="ARBA00044143"/>
    </source>
</evidence>
<evidence type="ECO:0000313" key="17">
    <source>
        <dbReference type="EMBL" id="GAA1580775.1"/>
    </source>
</evidence>
<evidence type="ECO:0000256" key="2">
    <source>
        <dbReference type="ARBA" id="ARBA00005417"/>
    </source>
</evidence>
<protein>
    <recommendedName>
        <fullName evidence="14">Nickel import system ATP-binding protein NikD</fullName>
        <ecNumber evidence="13">7.2.2.11</ecNumber>
    </recommendedName>
</protein>
<keyword evidence="6" id="KW-0547">Nucleotide-binding</keyword>
<evidence type="ECO:0000256" key="3">
    <source>
        <dbReference type="ARBA" id="ARBA00022448"/>
    </source>
</evidence>
<keyword evidence="18" id="KW-1185">Reference proteome</keyword>
<dbReference type="InterPro" id="IPR017871">
    <property type="entry name" value="ABC_transporter-like_CS"/>
</dbReference>
<dbReference type="EMBL" id="BAAAOS010000020">
    <property type="protein sequence ID" value="GAA1580775.1"/>
    <property type="molecule type" value="Genomic_DNA"/>
</dbReference>
<keyword evidence="10" id="KW-0921">Nickel transport</keyword>
<evidence type="ECO:0000256" key="15">
    <source>
        <dbReference type="ARBA" id="ARBA00048610"/>
    </source>
</evidence>
<feature type="domain" description="ABC transporter" evidence="16">
    <location>
        <begin position="3"/>
        <end position="234"/>
    </location>
</feature>
<dbReference type="EC" id="7.2.2.11" evidence="13"/>
<keyword evidence="4" id="KW-1003">Cell membrane</keyword>
<dbReference type="Gene3D" id="3.40.50.300">
    <property type="entry name" value="P-loop containing nucleotide triphosphate hydrolases"/>
    <property type="match status" value="2"/>
</dbReference>
<keyword evidence="7 17" id="KW-0067">ATP-binding</keyword>
<dbReference type="PANTHER" id="PTHR43297">
    <property type="entry name" value="OLIGOPEPTIDE TRANSPORT ATP-BINDING PROTEIN APPD"/>
    <property type="match status" value="1"/>
</dbReference>
<keyword evidence="11" id="KW-0472">Membrane</keyword>
<dbReference type="PROSITE" id="PS00211">
    <property type="entry name" value="ABC_TRANSPORTER_1"/>
    <property type="match status" value="2"/>
</dbReference>
<evidence type="ECO:0000256" key="9">
    <source>
        <dbReference type="ARBA" id="ARBA00023065"/>
    </source>
</evidence>
<evidence type="ECO:0000256" key="5">
    <source>
        <dbReference type="ARBA" id="ARBA00022596"/>
    </source>
</evidence>
<dbReference type="InterPro" id="IPR050388">
    <property type="entry name" value="ABC_Ni/Peptide_Import"/>
</dbReference>
<keyword evidence="9" id="KW-0406">Ion transport</keyword>
<dbReference type="InterPro" id="IPR003439">
    <property type="entry name" value="ABC_transporter-like_ATP-bd"/>
</dbReference>
<dbReference type="GO" id="GO:0005524">
    <property type="term" value="F:ATP binding"/>
    <property type="evidence" value="ECO:0007669"/>
    <property type="project" value="UniProtKB-KW"/>
</dbReference>
<evidence type="ECO:0000256" key="6">
    <source>
        <dbReference type="ARBA" id="ARBA00022741"/>
    </source>
</evidence>
<comment type="similarity">
    <text evidence="2">Belongs to the ABC transporter superfamily.</text>
</comment>
<reference evidence="17 18" key="1">
    <citation type="journal article" date="2019" name="Int. J. Syst. Evol. Microbiol.">
        <title>The Global Catalogue of Microorganisms (GCM) 10K type strain sequencing project: providing services to taxonomists for standard genome sequencing and annotation.</title>
        <authorList>
            <consortium name="The Broad Institute Genomics Platform"/>
            <consortium name="The Broad Institute Genome Sequencing Center for Infectious Disease"/>
            <person name="Wu L."/>
            <person name="Ma J."/>
        </authorList>
    </citation>
    <scope>NUCLEOTIDE SEQUENCE [LARGE SCALE GENOMIC DNA]</scope>
    <source>
        <strain evidence="17 18">JCM 14969</strain>
    </source>
</reference>
<evidence type="ECO:0000256" key="10">
    <source>
        <dbReference type="ARBA" id="ARBA00023112"/>
    </source>
</evidence>
<dbReference type="Pfam" id="PF08352">
    <property type="entry name" value="oligo_HPY"/>
    <property type="match status" value="2"/>
</dbReference>
<comment type="subunit">
    <text evidence="12">The complex is composed of two ATP-binding proteins (NikD and NikE), two transmembrane proteins (NikB and NikC) and a solute-binding protein (NikA).</text>
</comment>
<dbReference type="SMART" id="SM00382">
    <property type="entry name" value="AAA"/>
    <property type="match status" value="2"/>
</dbReference>
<dbReference type="RefSeq" id="WP_344215677.1">
    <property type="nucleotide sequence ID" value="NZ_BAAAOS010000020.1"/>
</dbReference>
<comment type="caution">
    <text evidence="17">The sequence shown here is derived from an EMBL/GenBank/DDBJ whole genome shotgun (WGS) entry which is preliminary data.</text>
</comment>
<dbReference type="InterPro" id="IPR013563">
    <property type="entry name" value="Oligopep_ABC_C"/>
</dbReference>
<dbReference type="PROSITE" id="PS50893">
    <property type="entry name" value="ABC_TRANSPORTER_2"/>
    <property type="match status" value="2"/>
</dbReference>
<keyword evidence="8" id="KW-1278">Translocase</keyword>
<evidence type="ECO:0000256" key="12">
    <source>
        <dbReference type="ARBA" id="ARBA00038669"/>
    </source>
</evidence>
<dbReference type="PANTHER" id="PTHR43297:SF13">
    <property type="entry name" value="NICKEL ABC TRANSPORTER, ATP-BINDING PROTEIN"/>
    <property type="match status" value="1"/>
</dbReference>